<name>A0ABR8D798_9NOST</name>
<comment type="caution">
    <text evidence="4">The sequence shown here is derived from an EMBL/GenBank/DDBJ whole genome shotgun (WGS) entry which is preliminary data.</text>
</comment>
<keyword evidence="5" id="KW-1185">Reference proteome</keyword>
<reference evidence="4 5" key="1">
    <citation type="journal article" date="2020" name="ISME J.">
        <title>Comparative genomics reveals insights into cyanobacterial evolution and habitat adaptation.</title>
        <authorList>
            <person name="Chen M.Y."/>
            <person name="Teng W.K."/>
            <person name="Zhao L."/>
            <person name="Hu C.X."/>
            <person name="Zhou Y.K."/>
            <person name="Han B.P."/>
            <person name="Song L.R."/>
            <person name="Shu W.S."/>
        </authorList>
    </citation>
    <scope>NUCLEOTIDE SEQUENCE [LARGE SCALE GENOMIC DNA]</scope>
    <source>
        <strain evidence="4 5">FACHB-119</strain>
    </source>
</reference>
<dbReference type="PANTHER" id="PTHR12526:SF640">
    <property type="entry name" value="COLANIC ACID BIOSYNTHESIS GLYCOSYLTRANSFERASE WCAL-RELATED"/>
    <property type="match status" value="1"/>
</dbReference>
<proteinExistence type="inferred from homology"/>
<evidence type="ECO:0000256" key="1">
    <source>
        <dbReference type="ARBA" id="ARBA00009481"/>
    </source>
</evidence>
<organism evidence="4 5">
    <name type="scientific">Anabaena azotica FACHB-119</name>
    <dbReference type="NCBI Taxonomy" id="947527"/>
    <lineage>
        <taxon>Bacteria</taxon>
        <taxon>Bacillati</taxon>
        <taxon>Cyanobacteriota</taxon>
        <taxon>Cyanophyceae</taxon>
        <taxon>Nostocales</taxon>
        <taxon>Nostocaceae</taxon>
        <taxon>Anabaena</taxon>
        <taxon>Anabaena azotica</taxon>
    </lineage>
</organism>
<evidence type="ECO:0000256" key="2">
    <source>
        <dbReference type="ARBA" id="ARBA00022676"/>
    </source>
</evidence>
<keyword evidence="3" id="KW-0808">Transferase</keyword>
<comment type="similarity">
    <text evidence="1">Belongs to the glycosyltransferase group 1 family. Glycosyltransferase 4 subfamily.</text>
</comment>
<dbReference type="Pfam" id="PF13692">
    <property type="entry name" value="Glyco_trans_1_4"/>
    <property type="match status" value="1"/>
</dbReference>
<dbReference type="PANTHER" id="PTHR12526">
    <property type="entry name" value="GLYCOSYLTRANSFERASE"/>
    <property type="match status" value="1"/>
</dbReference>
<evidence type="ECO:0000313" key="5">
    <source>
        <dbReference type="Proteomes" id="UP000661112"/>
    </source>
</evidence>
<keyword evidence="2" id="KW-0328">Glycosyltransferase</keyword>
<evidence type="ECO:0000313" key="4">
    <source>
        <dbReference type="EMBL" id="MBD2501623.1"/>
    </source>
</evidence>
<protein>
    <submittedName>
        <fullName evidence="4">Glycosyltransferase family 4 protein</fullName>
    </submittedName>
</protein>
<sequence length="114" mass="12765">MNMNMNEYIRDRTLIQTYLSAADIYTLPSRHEGFPVVATDATGIPDILQNQQLSGGLIVSREDSTALAQALGSILDNQPWEDELDKKARDRAEKAFSLKAIGQQLREFLLINKS</sequence>
<accession>A0ABR8D798</accession>
<dbReference type="Gene3D" id="3.40.50.2000">
    <property type="entry name" value="Glycogen Phosphorylase B"/>
    <property type="match status" value="1"/>
</dbReference>
<dbReference type="SUPFAM" id="SSF53756">
    <property type="entry name" value="UDP-Glycosyltransferase/glycogen phosphorylase"/>
    <property type="match status" value="1"/>
</dbReference>
<dbReference type="Proteomes" id="UP000661112">
    <property type="component" value="Unassembled WGS sequence"/>
</dbReference>
<gene>
    <name evidence="4" type="ORF">H6G83_13590</name>
</gene>
<evidence type="ECO:0000256" key="3">
    <source>
        <dbReference type="ARBA" id="ARBA00022679"/>
    </source>
</evidence>
<dbReference type="CDD" id="cd03801">
    <property type="entry name" value="GT4_PimA-like"/>
    <property type="match status" value="1"/>
</dbReference>
<dbReference type="EMBL" id="JACJSG010000016">
    <property type="protein sequence ID" value="MBD2501623.1"/>
    <property type="molecule type" value="Genomic_DNA"/>
</dbReference>